<keyword evidence="2" id="KW-1185">Reference proteome</keyword>
<evidence type="ECO:0000313" key="2">
    <source>
        <dbReference type="Proteomes" id="UP000284842"/>
    </source>
</evidence>
<name>A0A409YTH9_9AGAR</name>
<dbReference type="OrthoDB" id="2866354at2759"/>
<comment type="caution">
    <text evidence="1">The sequence shown here is derived from an EMBL/GenBank/DDBJ whole genome shotgun (WGS) entry which is preliminary data.</text>
</comment>
<reference evidence="1 2" key="1">
    <citation type="journal article" date="2018" name="Evol. Lett.">
        <title>Horizontal gene cluster transfer increased hallucinogenic mushroom diversity.</title>
        <authorList>
            <person name="Reynolds H.T."/>
            <person name="Vijayakumar V."/>
            <person name="Gluck-Thaler E."/>
            <person name="Korotkin H.B."/>
            <person name="Matheny P.B."/>
            <person name="Slot J.C."/>
        </authorList>
    </citation>
    <scope>NUCLEOTIDE SEQUENCE [LARGE SCALE GENOMIC DNA]</scope>
    <source>
        <strain evidence="1 2">2629</strain>
    </source>
</reference>
<dbReference type="InParanoid" id="A0A409YTH9"/>
<gene>
    <name evidence="1" type="ORF">CVT24_001016</name>
</gene>
<dbReference type="AlphaFoldDB" id="A0A409YTH9"/>
<proteinExistence type="predicted"/>
<sequence length="358" mass="41019">MNWKVLYLHMERGHYKALSEMYGNVKNFEAPFITQFPFTSYLMPLTGIHAPLAGSTSFNPTTFRPELDTRCLSDFGATSARIREIEAQPLQIPPESTIRFDLIEITAEDVSISLSIPAKELWETIEHSRAQDEERARSRLRLIFVGDLNYADEVHEARPVSGKHSRPRLNDTAIWLYLKLGIPITFFQYLSPTLNFRTSGNTDDLLQLWNEKVGALRSKLIVYESDFIITNFSMAQSTKVLQDLHTMSQDFQIVRGNLLDLRDKVQFLLHVRQSYLNISQRQIDAEAINSITESLSLLNSRIDVTLIWANNYYERASIRINLFFNLTTQADSHTNLSIARMTTKISVATQKDSSSMIT</sequence>
<organism evidence="1 2">
    <name type="scientific">Panaeolus cyanescens</name>
    <dbReference type="NCBI Taxonomy" id="181874"/>
    <lineage>
        <taxon>Eukaryota</taxon>
        <taxon>Fungi</taxon>
        <taxon>Dikarya</taxon>
        <taxon>Basidiomycota</taxon>
        <taxon>Agaricomycotina</taxon>
        <taxon>Agaricomycetes</taxon>
        <taxon>Agaricomycetidae</taxon>
        <taxon>Agaricales</taxon>
        <taxon>Agaricineae</taxon>
        <taxon>Galeropsidaceae</taxon>
        <taxon>Panaeolus</taxon>
    </lineage>
</organism>
<protein>
    <submittedName>
        <fullName evidence="1">Uncharacterized protein</fullName>
    </submittedName>
</protein>
<dbReference type="EMBL" id="NHTK01000672">
    <property type="protein sequence ID" value="PPR06326.1"/>
    <property type="molecule type" value="Genomic_DNA"/>
</dbReference>
<evidence type="ECO:0000313" key="1">
    <source>
        <dbReference type="EMBL" id="PPR06326.1"/>
    </source>
</evidence>
<feature type="non-terminal residue" evidence="1">
    <location>
        <position position="358"/>
    </location>
</feature>
<accession>A0A409YTH9</accession>
<dbReference type="Proteomes" id="UP000284842">
    <property type="component" value="Unassembled WGS sequence"/>
</dbReference>
<dbReference type="STRING" id="181874.A0A409YTH9"/>